<evidence type="ECO:0000313" key="1">
    <source>
        <dbReference type="EMBL" id="KPU60667.1"/>
    </source>
</evidence>
<sequence>MYISDEARNSAFKTLWKEEDFSYLAILYCDANGDIGYIPIKTDNTLIYIQHEAWPKIDNVRFKSLDNLLDAQESNGFKQIPGEMDSIELPWSSYPDLPTTLQEQLNEPGMFMLDRLYRFQFQFNGYAPGPSAFPISVDGDSVYLKKGLISAMDEIRFADIDSLIKASATYGGEGRILDWNVNNSRARIPKITWQH</sequence>
<dbReference type="Proteomes" id="UP000050349">
    <property type="component" value="Unassembled WGS sequence"/>
</dbReference>
<evidence type="ECO:0000313" key="2">
    <source>
        <dbReference type="Proteomes" id="UP000050349"/>
    </source>
</evidence>
<dbReference type="OrthoDB" id="6903478at2"/>
<organism evidence="1 2">
    <name type="scientific">Pseudomonas fluorescens</name>
    <dbReference type="NCBI Taxonomy" id="294"/>
    <lineage>
        <taxon>Bacteria</taxon>
        <taxon>Pseudomonadati</taxon>
        <taxon>Pseudomonadota</taxon>
        <taxon>Gammaproteobacteria</taxon>
        <taxon>Pseudomonadales</taxon>
        <taxon>Pseudomonadaceae</taxon>
        <taxon>Pseudomonas</taxon>
    </lineage>
</organism>
<reference evidence="1 2" key="1">
    <citation type="submission" date="2015-09" db="EMBL/GenBank/DDBJ databases">
        <authorList>
            <person name="Jackson K.R."/>
            <person name="Lunt B.L."/>
            <person name="Fisher J.N.B."/>
            <person name="Gardner A.V."/>
            <person name="Bailey M.E."/>
            <person name="Deus L.M."/>
            <person name="Earl A.S."/>
            <person name="Gibby P.D."/>
            <person name="Hartmann K.A."/>
            <person name="Liu J.E."/>
            <person name="Manci A.M."/>
            <person name="Nielsen D.A."/>
            <person name="Solomon M.B."/>
            <person name="Breakwell D.P."/>
            <person name="Burnett S.H."/>
            <person name="Grose J.H."/>
        </authorList>
    </citation>
    <scope>NUCLEOTIDE SEQUENCE [LARGE SCALE GENOMIC DNA]</scope>
    <source>
        <strain evidence="1 2">S613</strain>
    </source>
</reference>
<dbReference type="AlphaFoldDB" id="A0A0P8XTR1"/>
<gene>
    <name evidence="1" type="ORF">AN403_4407</name>
</gene>
<accession>A0A0P8XTR1</accession>
<dbReference type="PATRIC" id="fig|294.162.peg.1647"/>
<dbReference type="RefSeq" id="WP_057396922.1">
    <property type="nucleotide sequence ID" value="NZ_LJXB01000066.1"/>
</dbReference>
<proteinExistence type="predicted"/>
<dbReference type="EMBL" id="LJXB01000066">
    <property type="protein sequence ID" value="KPU60667.1"/>
    <property type="molecule type" value="Genomic_DNA"/>
</dbReference>
<protein>
    <submittedName>
        <fullName evidence="1">Uncharacterized protein</fullName>
    </submittedName>
</protein>
<name>A0A0P8XTR1_PSEFL</name>
<comment type="caution">
    <text evidence="1">The sequence shown here is derived from an EMBL/GenBank/DDBJ whole genome shotgun (WGS) entry which is preliminary data.</text>
</comment>